<comment type="caution">
    <text evidence="2">The sequence shown here is derived from an EMBL/GenBank/DDBJ whole genome shotgun (WGS) entry which is preliminary data.</text>
</comment>
<name>A0ABQ3XEK8_9ACTN</name>
<evidence type="ECO:0000313" key="2">
    <source>
        <dbReference type="EMBL" id="GID56918.1"/>
    </source>
</evidence>
<evidence type="ECO:0000313" key="3">
    <source>
        <dbReference type="Proteomes" id="UP000612282"/>
    </source>
</evidence>
<dbReference type="InterPro" id="IPR003615">
    <property type="entry name" value="HNH_nuc"/>
</dbReference>
<proteinExistence type="predicted"/>
<dbReference type="InterPro" id="IPR002711">
    <property type="entry name" value="HNH"/>
</dbReference>
<keyword evidence="3" id="KW-1185">Reference proteome</keyword>
<dbReference type="Pfam" id="PF01844">
    <property type="entry name" value="HNH"/>
    <property type="match status" value="1"/>
</dbReference>
<dbReference type="EMBL" id="BOMG01000064">
    <property type="protein sequence ID" value="GID56918.1"/>
    <property type="molecule type" value="Genomic_DNA"/>
</dbReference>
<feature type="domain" description="HNH" evidence="1">
    <location>
        <begin position="193"/>
        <end position="249"/>
    </location>
</feature>
<evidence type="ECO:0000259" key="1">
    <source>
        <dbReference type="Pfam" id="PF01844"/>
    </source>
</evidence>
<sequence length="264" mass="29495">MAGMATFLLTGNPDGPGWPDPDHEAAVEAAAAGRSELQRWSVALRRSGITIGDRAFLVRQRRQRGIVASGHFSHAIYEAEHWDGSGRRTTYADIEFDQVLAVEDRLPVEVLKGRVPAVSWDRLQGSGVAVAQPHDQDLEELWQAHVGDTPYANPEELTAETYAEGDVTRVMVNRYERDRNARAACIRHHGLTCLVCGFNYHEMYGPLGRDFIHVHHVREISTLGPGYRVDPKRDLVPLCANCHAMVHRRRPALTPSQLKGRLRG</sequence>
<dbReference type="CDD" id="cd00085">
    <property type="entry name" value="HNHc"/>
    <property type="match status" value="1"/>
</dbReference>
<organism evidence="2 3">
    <name type="scientific">Actinoplanes couchii</name>
    <dbReference type="NCBI Taxonomy" id="403638"/>
    <lineage>
        <taxon>Bacteria</taxon>
        <taxon>Bacillati</taxon>
        <taxon>Actinomycetota</taxon>
        <taxon>Actinomycetes</taxon>
        <taxon>Micromonosporales</taxon>
        <taxon>Micromonosporaceae</taxon>
        <taxon>Actinoplanes</taxon>
    </lineage>
</organism>
<reference evidence="2 3" key="1">
    <citation type="submission" date="2021-01" db="EMBL/GenBank/DDBJ databases">
        <title>Whole genome shotgun sequence of Actinoplanes couchii NBRC 106145.</title>
        <authorList>
            <person name="Komaki H."/>
            <person name="Tamura T."/>
        </authorList>
    </citation>
    <scope>NUCLEOTIDE SEQUENCE [LARGE SCALE GENOMIC DNA]</scope>
    <source>
        <strain evidence="2 3">NBRC 106145</strain>
    </source>
</reference>
<accession>A0ABQ3XEK8</accession>
<gene>
    <name evidence="2" type="ORF">Aco03nite_053220</name>
</gene>
<protein>
    <recommendedName>
        <fullName evidence="1">HNH domain-containing protein</fullName>
    </recommendedName>
</protein>
<dbReference type="Proteomes" id="UP000612282">
    <property type="component" value="Unassembled WGS sequence"/>
</dbReference>